<dbReference type="Pfam" id="PF01593">
    <property type="entry name" value="Amino_oxidase"/>
    <property type="match status" value="1"/>
</dbReference>
<dbReference type="GO" id="GO:0005634">
    <property type="term" value="C:nucleus"/>
    <property type="evidence" value="ECO:0007669"/>
    <property type="project" value="InterPro"/>
</dbReference>
<dbReference type="GO" id="GO:0140682">
    <property type="term" value="F:FAD-dependent H3K4me/H3K4me3 demethylase activity"/>
    <property type="evidence" value="ECO:0007669"/>
    <property type="project" value="UniProtKB-ARBA"/>
</dbReference>
<name>A0AAV7KLM0_9METZ</name>
<dbReference type="InterPro" id="IPR036188">
    <property type="entry name" value="FAD/NAD-bd_sf"/>
</dbReference>
<feature type="domain" description="SWIRM" evidence="4">
    <location>
        <begin position="41"/>
        <end position="140"/>
    </location>
</feature>
<keyword evidence="3" id="KW-0285">Flavoprotein</keyword>
<dbReference type="PIRSF" id="PIRSF038051">
    <property type="entry name" value="Histone_Lys-demethylase"/>
    <property type="match status" value="1"/>
</dbReference>
<dbReference type="EMBL" id="JAKMXF010000020">
    <property type="protein sequence ID" value="KAI6661194.1"/>
    <property type="molecule type" value="Genomic_DNA"/>
</dbReference>
<feature type="binding site" evidence="3">
    <location>
        <begin position="147"/>
        <end position="175"/>
    </location>
    <ligand>
        <name>FAD</name>
        <dbReference type="ChEBI" id="CHEBI:57692"/>
    </ligand>
</feature>
<dbReference type="GO" id="GO:0006355">
    <property type="term" value="P:regulation of DNA-templated transcription"/>
    <property type="evidence" value="ECO:0007669"/>
    <property type="project" value="InterPro"/>
</dbReference>
<feature type="binding site" evidence="3">
    <location>
        <begin position="685"/>
        <end position="686"/>
    </location>
    <ligand>
        <name>FAD</name>
        <dbReference type="ChEBI" id="CHEBI:57692"/>
    </ligand>
</feature>
<comment type="similarity">
    <text evidence="1">Belongs to the flavin monoamine oxidase family.</text>
</comment>
<evidence type="ECO:0000256" key="2">
    <source>
        <dbReference type="ARBA" id="ARBA00023002"/>
    </source>
</evidence>
<dbReference type="PANTHER" id="PTHR10742">
    <property type="entry name" value="FLAVIN MONOAMINE OXIDASE"/>
    <property type="match status" value="1"/>
</dbReference>
<keyword evidence="2" id="KW-0560">Oxidoreductase</keyword>
<dbReference type="Pfam" id="PF04433">
    <property type="entry name" value="SWIRM"/>
    <property type="match status" value="1"/>
</dbReference>
<evidence type="ECO:0000256" key="3">
    <source>
        <dbReference type="PIRSR" id="PIRSR038051-1"/>
    </source>
</evidence>
<protein>
    <submittedName>
        <fullName evidence="5">Lysine-specific histone demethylase 1A</fullName>
    </submittedName>
</protein>
<dbReference type="FunFam" id="1.10.10.10:FF:000064">
    <property type="entry name" value="Lysine-specific histone demethylase 1A"/>
    <property type="match status" value="1"/>
</dbReference>
<dbReference type="AlphaFoldDB" id="A0AAV7KLM0"/>
<feature type="binding site" evidence="3">
    <location>
        <begin position="198"/>
        <end position="199"/>
    </location>
    <ligand>
        <name>FAD</name>
        <dbReference type="ChEBI" id="CHEBI:57692"/>
    </ligand>
</feature>
<feature type="binding site" evidence="3">
    <location>
        <position position="176"/>
    </location>
    <ligand>
        <name>FAD</name>
        <dbReference type="ChEBI" id="CHEBI:57692"/>
    </ligand>
</feature>
<sequence length="706" mass="79981">MQCDYLTLISKNESLDAFPLTDDNLSSESDGETENFVPTTLDYAATVSRLPASTLSQLEKFLFPNLISNGVTAIEIFLYIRNHILYLWHNESRIELTFEKVISRLHPPYNKYHSLAKDIYDYLLRYSYINFGIFSLIKPVTKCGKKVIVLGAGMSGLCAARQLENFGFDVVILEARDRVGGRIHTFQVDHLVGDLGAMVVTGLGGNPIAVFDQQLNLDLSKIKQQCPLYNSRGGMIPRDKDKIVETEFNQLLEAASELSHQMNFNSFQNENLSLGNTFDQVLHLQNVKTKRAFVQHQSIIIQIQESIETVLNDLLVIEDLIRTRTQLLSNVKEIKCEVFRQDEVSTTNQEYSLQLEDDINSLFSEYDRLKGNLTIQESRLQLLNENKMNEVYLSISDMKMLEWHIANLEFANATIIGNLSLQHWDQDDDFEFTGSHLSLQTGYSTLPDAISKGLNIHHSIAARNVQYDTEQIQITAENVKDKTTLSFECDIVVCTIPLGVLKHPECITFQPPLPADKQQSIANMGFGVLNKVVLCFKQRFWNPDIHHFGYVNPRSRGEMFLFWNVMKTPVLLALIAGKAALENEKLKDTVVLGKAMSVLHKIFGEDSVPEPFEWCISHWGNDPFSFGSYSYVSPKSSGKDYDQLAMPVLTPEQNNALNSDNPEEELHLPRLFFAGEHTMRNYPATVHGAILSGFREAGRIADLYLT</sequence>
<feature type="binding site" evidence="3">
    <location>
        <position position="676"/>
    </location>
    <ligand>
        <name>FAD</name>
        <dbReference type="ChEBI" id="CHEBI:57692"/>
    </ligand>
</feature>
<feature type="binding site" evidence="3">
    <location>
        <position position="182"/>
    </location>
    <ligand>
        <name>FAD</name>
        <dbReference type="ChEBI" id="CHEBI:57692"/>
    </ligand>
</feature>
<evidence type="ECO:0000256" key="1">
    <source>
        <dbReference type="ARBA" id="ARBA00005995"/>
    </source>
</evidence>
<evidence type="ECO:0000259" key="4">
    <source>
        <dbReference type="PROSITE" id="PS50934"/>
    </source>
</evidence>
<evidence type="ECO:0000313" key="6">
    <source>
        <dbReference type="Proteomes" id="UP001165289"/>
    </source>
</evidence>
<dbReference type="SUPFAM" id="SSF51905">
    <property type="entry name" value="FAD/NAD(P)-binding domain"/>
    <property type="match status" value="1"/>
</dbReference>
<dbReference type="InterPro" id="IPR007526">
    <property type="entry name" value="SWIRM"/>
</dbReference>
<dbReference type="SUPFAM" id="SSF46689">
    <property type="entry name" value="Homeodomain-like"/>
    <property type="match status" value="1"/>
</dbReference>
<keyword evidence="6" id="KW-1185">Reference proteome</keyword>
<proteinExistence type="inferred from homology"/>
<dbReference type="Gene3D" id="3.50.50.60">
    <property type="entry name" value="FAD/NAD(P)-binding domain"/>
    <property type="match status" value="2"/>
</dbReference>
<dbReference type="InterPro" id="IPR050281">
    <property type="entry name" value="Flavin_monoamine_oxidase"/>
</dbReference>
<organism evidence="5 6">
    <name type="scientific">Oopsacas minuta</name>
    <dbReference type="NCBI Taxonomy" id="111878"/>
    <lineage>
        <taxon>Eukaryota</taxon>
        <taxon>Metazoa</taxon>
        <taxon>Porifera</taxon>
        <taxon>Hexactinellida</taxon>
        <taxon>Hexasterophora</taxon>
        <taxon>Lyssacinosida</taxon>
        <taxon>Leucopsacidae</taxon>
        <taxon>Oopsacas</taxon>
    </lineage>
</organism>
<reference evidence="5 6" key="1">
    <citation type="journal article" date="2023" name="BMC Biol.">
        <title>The compact genome of the sponge Oopsacas minuta (Hexactinellida) is lacking key metazoan core genes.</title>
        <authorList>
            <person name="Santini S."/>
            <person name="Schenkelaars Q."/>
            <person name="Jourda C."/>
            <person name="Duchesne M."/>
            <person name="Belahbib H."/>
            <person name="Rocher C."/>
            <person name="Selva M."/>
            <person name="Riesgo A."/>
            <person name="Vervoort M."/>
            <person name="Leys S.P."/>
            <person name="Kodjabachian L."/>
            <person name="Le Bivic A."/>
            <person name="Borchiellini C."/>
            <person name="Claverie J.M."/>
            <person name="Renard E."/>
        </authorList>
    </citation>
    <scope>NUCLEOTIDE SEQUENCE [LARGE SCALE GENOMIC DNA]</scope>
    <source>
        <strain evidence="5">SPO-2</strain>
    </source>
</reference>
<dbReference type="GO" id="GO:0003682">
    <property type="term" value="F:chromatin binding"/>
    <property type="evidence" value="ECO:0007669"/>
    <property type="project" value="TreeGrafter"/>
</dbReference>
<dbReference type="Gene3D" id="1.10.10.10">
    <property type="entry name" value="Winged helix-like DNA-binding domain superfamily/Winged helix DNA-binding domain"/>
    <property type="match status" value="1"/>
</dbReference>
<dbReference type="SUPFAM" id="SSF54373">
    <property type="entry name" value="FAD-linked reductases, C-terminal domain"/>
    <property type="match status" value="1"/>
</dbReference>
<dbReference type="PANTHER" id="PTHR10742:SF386">
    <property type="entry name" value="LYSINE-SPECIFIC HISTONE DEMETHYLASE 1A"/>
    <property type="match status" value="1"/>
</dbReference>
<dbReference type="PROSITE" id="PS50934">
    <property type="entry name" value="SWIRM"/>
    <property type="match status" value="1"/>
</dbReference>
<dbReference type="FunFam" id="3.50.50.60:FF:000582">
    <property type="entry name" value="Probable lysine-specific histone demethylase 1"/>
    <property type="match status" value="1"/>
</dbReference>
<evidence type="ECO:0000313" key="5">
    <source>
        <dbReference type="EMBL" id="KAI6661194.1"/>
    </source>
</evidence>
<comment type="caution">
    <text evidence="5">The sequence shown here is derived from an EMBL/GenBank/DDBJ whole genome shotgun (WGS) entry which is preliminary data.</text>
</comment>
<dbReference type="InterPro" id="IPR009057">
    <property type="entry name" value="Homeodomain-like_sf"/>
</dbReference>
<dbReference type="Gene3D" id="3.90.660.10">
    <property type="match status" value="1"/>
</dbReference>
<accession>A0AAV7KLM0</accession>
<dbReference type="Proteomes" id="UP001165289">
    <property type="component" value="Unassembled WGS sequence"/>
</dbReference>
<dbReference type="GO" id="GO:0050660">
    <property type="term" value="F:flavin adenine dinucleotide binding"/>
    <property type="evidence" value="ECO:0007669"/>
    <property type="project" value="InterPro"/>
</dbReference>
<comment type="cofactor">
    <cofactor evidence="3">
        <name>FAD</name>
        <dbReference type="ChEBI" id="CHEBI:57692"/>
    </cofactor>
</comment>
<dbReference type="InterPro" id="IPR017366">
    <property type="entry name" value="Hist_Lys-spec_deMease"/>
</dbReference>
<dbReference type="InterPro" id="IPR036388">
    <property type="entry name" value="WH-like_DNA-bd_sf"/>
</dbReference>
<dbReference type="InterPro" id="IPR002937">
    <property type="entry name" value="Amino_oxidase"/>
</dbReference>
<gene>
    <name evidence="5" type="ORF">LOD99_10173</name>
</gene>
<keyword evidence="3" id="KW-0274">FAD</keyword>